<evidence type="ECO:0008006" key="5">
    <source>
        <dbReference type="Google" id="ProtNLM"/>
    </source>
</evidence>
<dbReference type="PROSITE" id="PS51257">
    <property type="entry name" value="PROKAR_LIPOPROTEIN"/>
    <property type="match status" value="1"/>
</dbReference>
<accession>A0A7I7L3N3</accession>
<proteinExistence type="predicted"/>
<gene>
    <name evidence="3" type="ORF">MCOO_45710</name>
</gene>
<evidence type="ECO:0000313" key="3">
    <source>
        <dbReference type="EMBL" id="BBX48556.1"/>
    </source>
</evidence>
<reference evidence="3 4" key="1">
    <citation type="journal article" date="2019" name="Emerg. Microbes Infect.">
        <title>Comprehensive subspecies identification of 175 nontuberculous mycobacteria species based on 7547 genomic profiles.</title>
        <authorList>
            <person name="Matsumoto Y."/>
            <person name="Kinjo T."/>
            <person name="Motooka D."/>
            <person name="Nabeya D."/>
            <person name="Jung N."/>
            <person name="Uechi K."/>
            <person name="Horii T."/>
            <person name="Iida T."/>
            <person name="Fujita J."/>
            <person name="Nakamura S."/>
        </authorList>
    </citation>
    <scope>NUCLEOTIDE SEQUENCE [LARGE SCALE GENOMIC DNA]</scope>
    <source>
        <strain evidence="3 4">JCM 12404</strain>
    </source>
</reference>
<feature type="chain" id="PRO_5029674018" description="Lipoprotein" evidence="2">
    <location>
        <begin position="25"/>
        <end position="168"/>
    </location>
</feature>
<evidence type="ECO:0000256" key="1">
    <source>
        <dbReference type="SAM" id="MobiDB-lite"/>
    </source>
</evidence>
<feature type="compositionally biased region" description="Low complexity" evidence="1">
    <location>
        <begin position="35"/>
        <end position="48"/>
    </location>
</feature>
<keyword evidence="2" id="KW-0732">Signal</keyword>
<dbReference type="RefSeq" id="WP_264072597.1">
    <property type="nucleotide sequence ID" value="NZ_JACKUP010000015.1"/>
</dbReference>
<evidence type="ECO:0000256" key="2">
    <source>
        <dbReference type="SAM" id="SignalP"/>
    </source>
</evidence>
<name>A0A7I7L3N3_9MYCO</name>
<dbReference type="Proteomes" id="UP000465866">
    <property type="component" value="Chromosome"/>
</dbReference>
<feature type="region of interest" description="Disordered" evidence="1">
    <location>
        <begin position="25"/>
        <end position="48"/>
    </location>
</feature>
<sequence>MGNRRWRRVTIAVCAVLIAGACHSAPRPITPAPSTPSATSASAGAPKDLAAATAAAQEKADRHTSGDFAGEWLLFTKDLRDNISQQSFVEFSQKCSPTGLTMKASGGRMDSPERAVIHFDTMGVTHAVTMIYEYGGWYKEPDEFLQANFGKNGDELIAVDQAAGHCGQ</sequence>
<evidence type="ECO:0000313" key="4">
    <source>
        <dbReference type="Proteomes" id="UP000465866"/>
    </source>
</evidence>
<keyword evidence="4" id="KW-1185">Reference proteome</keyword>
<dbReference type="EMBL" id="AP022569">
    <property type="protein sequence ID" value="BBX48556.1"/>
    <property type="molecule type" value="Genomic_DNA"/>
</dbReference>
<feature type="signal peptide" evidence="2">
    <location>
        <begin position="1"/>
        <end position="24"/>
    </location>
</feature>
<dbReference type="KEGG" id="mcoo:MCOO_45710"/>
<dbReference type="AlphaFoldDB" id="A0A7I7L3N3"/>
<protein>
    <recommendedName>
        <fullName evidence="5">Lipoprotein</fullName>
    </recommendedName>
</protein>
<organism evidence="3 4">
    <name type="scientific">Mycobacterium cookii</name>
    <dbReference type="NCBI Taxonomy" id="1775"/>
    <lineage>
        <taxon>Bacteria</taxon>
        <taxon>Bacillati</taxon>
        <taxon>Actinomycetota</taxon>
        <taxon>Actinomycetes</taxon>
        <taxon>Mycobacteriales</taxon>
        <taxon>Mycobacteriaceae</taxon>
        <taxon>Mycobacterium</taxon>
    </lineage>
</organism>